<gene>
    <name evidence="4" type="primary">BICRA</name>
</gene>
<keyword evidence="3" id="KW-1185">Reference proteome</keyword>
<dbReference type="GO" id="GO:0045893">
    <property type="term" value="P:positive regulation of DNA-templated transcription"/>
    <property type="evidence" value="ECO:0007669"/>
    <property type="project" value="TreeGrafter"/>
</dbReference>
<feature type="compositionally biased region" description="Low complexity" evidence="1">
    <location>
        <begin position="741"/>
        <end position="755"/>
    </location>
</feature>
<sequence length="1833" mass="194794">MFTLLTSKETIPSRDVKAVFFSVDMDDEDGRCLLDVICDPQALNDFLHGSEKIDSDDLLDNTGDAASAFFEGAGLHVQETSGNHLNTEQSQPTTSVDLDFLEDDILGSPSGGGANLQNSDQPCDILQQSLQEANITEQTLEAEAELDLGSFQLPTLQPVVHTASDGTPQIFSGGADLIGLQQPAVLTHQALVQQSVGADVVNKAISVQPFLQQVGLGNVTIQPISNLQGLPNGSPSGALGIGQIQVVGQQVMAINQPTQQIIAKQVQPSQVATMPVGSYITQTAPEQQQVTLASAGVSPQNAGLMIPKNLPAVATTTLNGSSMFGSVSAAQGSQPLTVTSNLSSSLVQAQNVIIHRTPTPIQPKPAGVLQQKLYQITPKPFGPNNTTLTLQNEAALQQQKAQQNLTFMAGKAGQNVVLSGFPPGLPANMFKQPPPQQQTLNKPMSVHLLNQGSSIVIPAQHVPQAMLQGQNQFLLPGQLTGTSTVQIPQQLSALQANMGGQILTTSHPSGQTHIITSQGPGGQLITNQALPAQILTNQNLASQLNLGQVLTSQNAHGTAHILSAPIQLQPGQVGQPTLFQMPVSLAGSLTTQSQPTAAASLAGGAINHSGQTVIQGVTLPSQVAMLNATESLNQTVTIQAPPNATSQSPGLIQPQSASSANLLPSDQANILTAQSTSQPSAPPQLQLNVQQQTPPPQQQAQIPVTSQSSPNLVASSPEKIILGQTAAGTVISQDSMQMFLQQKDQSQQQQQQQQQFYSPALKMQQESSMNDSAVPPHLPMPLPIYSIATTALSTTSSVPASVIVSSSVGTALQPPASRELNQSHNLPPVDSKVPQFSTGPSQQALACQLPSGQQKLPGASPSHSLPHPSLGESPQLQPTHLSQIQSPHQSRPPSQPQPLSRPPSRPHSRPPSQPQTLSRPPSEPLSRSCTPQTQMQNLYVIQNQIASSPHGSNQHPLRPPSQPQVPFQAPQAQPEGQPQLATPPPHLPLQIQLAPQLQPQSEAQARLQPQIQASSEVQHTHSPHFQLQFSAQGPIKPPTPTQTLHLTPEQQRSFQMVSNQFQALSTIPVPVPQQKQLMDRFQQVPQGIILQTKQSTSTSQVPSSLSQFSSQSSSVLVSSQGQQLTMATTPAQAPAVHGHTPVPTTIQSSSTGPSKAAPVLEKGQVPRGTTSGGGGGQQPPTQCTAVLQQQTPVLVKSASVSIAATVPAESKTFSSSSTIISGGKTTSGQGKATIPHVVQQSVQAKPGVISSASGLNLGKGQLQLQVVGKGLSQVMSSAPAQIQQQYDSKLGSLKKAPPMLQPSKEACFLEQLHKHQGAVLHPDYKTSFRSFEDAFQRLLPYHVYQGTLPSPHDYRKDEEFEMVSTQLLKRTQAMLNKYRLLLLEESRRVSPSAEMVMIDRMFIQEEKTTLALDKQLAKEKPDEYVSSSSRSQSFAASSSSAAQGSLPSHVPLTSENLKSPPVQMPTHINPTKLVIKHSGGSPSVTWAKASPSLDGDDDALPSRSRPPIKTYEARSRIGLKLKIKQEAGLSKVVHNTALDPIHQTPPPVCTVIKTADQHSSTSSMTTTTAATATASTAGQMNGTVDHIGAAPMEKKPMMTYCRLPLRKTYRENVDAFVAEKAPDASLKGSVSKSDPVPSTLIIKQDGGSRSVITSHKSQGSPSGAVAEKSRSEENTKHTFFNRSDARSLVMQGSPAPPKTDDSTSGLMKELAEVEDEFYQRMIKTEPLDHGPASELAWEVPLPPAKRRKSESFDVDNASFSSDSPPDDSLNEHLQSAIDSILNLQQPQVGSQNTRTPSSSYNSSSSPFSSPVHRTDTYLAPNHNGGLGTRTLNR</sequence>
<feature type="compositionally biased region" description="Low complexity" evidence="1">
    <location>
        <begin position="856"/>
        <end position="874"/>
    </location>
</feature>
<feature type="compositionally biased region" description="Polar residues" evidence="1">
    <location>
        <begin position="1771"/>
        <end position="1795"/>
    </location>
</feature>
<feature type="region of interest" description="Disordered" evidence="1">
    <location>
        <begin position="1623"/>
        <end position="1705"/>
    </location>
</feature>
<proteinExistence type="predicted"/>
<accession>A0A6J1VX15</accession>
<feature type="compositionally biased region" description="Pro residues" evidence="1">
    <location>
        <begin position="893"/>
        <end position="913"/>
    </location>
</feature>
<feature type="region of interest" description="Disordered" evidence="1">
    <location>
        <begin position="673"/>
        <end position="712"/>
    </location>
</feature>
<feature type="region of interest" description="Disordered" evidence="1">
    <location>
        <begin position="741"/>
        <end position="772"/>
    </location>
</feature>
<evidence type="ECO:0000313" key="3">
    <source>
        <dbReference type="Proteomes" id="UP000504612"/>
    </source>
</evidence>
<feature type="compositionally biased region" description="Low complexity" evidence="1">
    <location>
        <begin position="964"/>
        <end position="980"/>
    </location>
</feature>
<feature type="region of interest" description="Disordered" evidence="1">
    <location>
        <begin position="1119"/>
        <end position="1182"/>
    </location>
</feature>
<dbReference type="CTD" id="29998"/>
<dbReference type="PANTHER" id="PTHR15572">
    <property type="entry name" value="GLIOMA TUMOR SUPPRESSOR CANDIDATE REGION GENE 1"/>
    <property type="match status" value="1"/>
</dbReference>
<dbReference type="KEGG" id="nss:113426931"/>
<name>A0A6J1VX15_9SAUR</name>
<feature type="compositionally biased region" description="Low complexity" evidence="1">
    <location>
        <begin position="1796"/>
        <end position="1810"/>
    </location>
</feature>
<organism evidence="3 4">
    <name type="scientific">Notechis scutatus</name>
    <name type="common">mainland tiger snake</name>
    <dbReference type="NCBI Taxonomy" id="8663"/>
    <lineage>
        <taxon>Eukaryota</taxon>
        <taxon>Metazoa</taxon>
        <taxon>Chordata</taxon>
        <taxon>Craniata</taxon>
        <taxon>Vertebrata</taxon>
        <taxon>Euteleostomi</taxon>
        <taxon>Lepidosauria</taxon>
        <taxon>Squamata</taxon>
        <taxon>Bifurcata</taxon>
        <taxon>Unidentata</taxon>
        <taxon>Episquamata</taxon>
        <taxon>Toxicofera</taxon>
        <taxon>Serpentes</taxon>
        <taxon>Colubroidea</taxon>
        <taxon>Elapidae</taxon>
        <taxon>Hydrophiinae</taxon>
        <taxon>Notechis</taxon>
    </lineage>
</organism>
<feature type="region of interest" description="Disordered" evidence="1">
    <location>
        <begin position="947"/>
        <end position="987"/>
    </location>
</feature>
<feature type="region of interest" description="Disordered" evidence="1">
    <location>
        <begin position="1419"/>
        <end position="1506"/>
    </location>
</feature>
<dbReference type="PANTHER" id="PTHR15572:SF1">
    <property type="entry name" value="BRD4-INTERACTING CHROMATIN-REMODELING COMPLEX-ASSOCIATED PROTEIN"/>
    <property type="match status" value="1"/>
</dbReference>
<dbReference type="Proteomes" id="UP000504612">
    <property type="component" value="Unplaced"/>
</dbReference>
<evidence type="ECO:0000313" key="4">
    <source>
        <dbReference type="RefSeq" id="XP_026545153.1"/>
    </source>
</evidence>
<feature type="domain" description="GLTSCR protein conserved" evidence="2">
    <location>
        <begin position="1316"/>
        <end position="1414"/>
    </location>
</feature>
<feature type="compositionally biased region" description="Low complexity" evidence="1">
    <location>
        <begin position="683"/>
        <end position="705"/>
    </location>
</feature>
<feature type="compositionally biased region" description="Polar residues" evidence="1">
    <location>
        <begin position="834"/>
        <end position="854"/>
    </location>
</feature>
<dbReference type="Pfam" id="PF15249">
    <property type="entry name" value="GLTSCR1"/>
    <property type="match status" value="1"/>
</dbReference>
<feature type="compositionally biased region" description="Polar residues" evidence="1">
    <location>
        <begin position="1142"/>
        <end position="1153"/>
    </location>
</feature>
<dbReference type="GO" id="GO:0016514">
    <property type="term" value="C:SWI/SNF complex"/>
    <property type="evidence" value="ECO:0007669"/>
    <property type="project" value="TreeGrafter"/>
</dbReference>
<evidence type="ECO:0000256" key="1">
    <source>
        <dbReference type="SAM" id="MobiDB-lite"/>
    </source>
</evidence>
<feature type="compositionally biased region" description="Low complexity" evidence="1">
    <location>
        <begin position="882"/>
        <end position="892"/>
    </location>
</feature>
<feature type="compositionally biased region" description="Polar residues" evidence="1">
    <location>
        <begin position="1650"/>
        <end position="1661"/>
    </location>
</feature>
<protein>
    <submittedName>
        <fullName evidence="4">BRD4-interacting chromatin-remodeling complex-associated protein isoform X1</fullName>
    </submittedName>
</protein>
<dbReference type="InterPro" id="IPR052438">
    <property type="entry name" value="Chromatin_remod/trans_coact"/>
</dbReference>
<dbReference type="RefSeq" id="XP_026545153.1">
    <property type="nucleotide sequence ID" value="XM_026689368.1"/>
</dbReference>
<feature type="compositionally biased region" description="Low complexity" evidence="1">
    <location>
        <begin position="1758"/>
        <end position="1767"/>
    </location>
</feature>
<feature type="compositionally biased region" description="Low complexity" evidence="1">
    <location>
        <begin position="1426"/>
        <end position="1445"/>
    </location>
</feature>
<reference evidence="4" key="1">
    <citation type="submission" date="2025-08" db="UniProtKB">
        <authorList>
            <consortium name="RefSeq"/>
        </authorList>
    </citation>
    <scope>IDENTIFICATION</scope>
</reference>
<feature type="region of interest" description="Disordered" evidence="1">
    <location>
        <begin position="814"/>
        <end position="930"/>
    </location>
</feature>
<dbReference type="InterPro" id="IPR015671">
    <property type="entry name" value="GSCR1_dom"/>
</dbReference>
<dbReference type="GeneID" id="113426931"/>
<feature type="compositionally biased region" description="Low complexity" evidence="1">
    <location>
        <begin position="914"/>
        <end position="928"/>
    </location>
</feature>
<feature type="region of interest" description="Disordered" evidence="1">
    <location>
        <begin position="1748"/>
        <end position="1833"/>
    </location>
</feature>
<evidence type="ECO:0000259" key="2">
    <source>
        <dbReference type="Pfam" id="PF15249"/>
    </source>
</evidence>
<feature type="compositionally biased region" description="Basic and acidic residues" evidence="1">
    <location>
        <begin position="1667"/>
        <end position="1676"/>
    </location>
</feature>